<evidence type="ECO:0000313" key="3">
    <source>
        <dbReference type="Proteomes" id="UP000030641"/>
    </source>
</evidence>
<feature type="signal peptide" evidence="1">
    <location>
        <begin position="1"/>
        <end position="21"/>
    </location>
</feature>
<evidence type="ECO:0000256" key="1">
    <source>
        <dbReference type="SAM" id="SignalP"/>
    </source>
</evidence>
<dbReference type="OrthoDB" id="10325612at2759"/>
<feature type="chain" id="PRO_5001704354" description="Prion-inhibition and propagation HeLo domain-containing protein" evidence="1">
    <location>
        <begin position="22"/>
        <end position="265"/>
    </location>
</feature>
<dbReference type="InParanoid" id="A0A074XYA1"/>
<dbReference type="Proteomes" id="UP000030641">
    <property type="component" value="Unassembled WGS sequence"/>
</dbReference>
<keyword evidence="3" id="KW-1185">Reference proteome</keyword>
<evidence type="ECO:0000313" key="2">
    <source>
        <dbReference type="EMBL" id="KEQ90543.1"/>
    </source>
</evidence>
<organism evidence="2 3">
    <name type="scientific">Aureobasidium subglaciale (strain EXF-2481)</name>
    <name type="common">Aureobasidium pullulans var. subglaciale</name>
    <dbReference type="NCBI Taxonomy" id="1043005"/>
    <lineage>
        <taxon>Eukaryota</taxon>
        <taxon>Fungi</taxon>
        <taxon>Dikarya</taxon>
        <taxon>Ascomycota</taxon>
        <taxon>Pezizomycotina</taxon>
        <taxon>Dothideomycetes</taxon>
        <taxon>Dothideomycetidae</taxon>
        <taxon>Dothideales</taxon>
        <taxon>Saccotheciaceae</taxon>
        <taxon>Aureobasidium</taxon>
    </lineage>
</organism>
<reference evidence="2 3" key="1">
    <citation type="journal article" date="2014" name="BMC Genomics">
        <title>Genome sequencing of four Aureobasidium pullulans varieties: biotechnological potential, stress tolerance, and description of new species.</title>
        <authorList>
            <person name="Gostin Ar C."/>
            <person name="Ohm R.A."/>
            <person name="Kogej T."/>
            <person name="Sonjak S."/>
            <person name="Turk M."/>
            <person name="Zajc J."/>
            <person name="Zalar P."/>
            <person name="Grube M."/>
            <person name="Sun H."/>
            <person name="Han J."/>
            <person name="Sharma A."/>
            <person name="Chiniquy J."/>
            <person name="Ngan C.Y."/>
            <person name="Lipzen A."/>
            <person name="Barry K."/>
            <person name="Grigoriev I.V."/>
            <person name="Gunde-Cimerman N."/>
        </authorList>
    </citation>
    <scope>NUCLEOTIDE SEQUENCE [LARGE SCALE GENOMIC DNA]</scope>
    <source>
        <strain evidence="2 3">EXF-2481</strain>
    </source>
</reference>
<name>A0A074XYA1_AURSE</name>
<proteinExistence type="predicted"/>
<protein>
    <recommendedName>
        <fullName evidence="4">Prion-inhibition and propagation HeLo domain-containing protein</fullName>
    </recommendedName>
</protein>
<accession>A0A074XYA1</accession>
<evidence type="ECO:0008006" key="4">
    <source>
        <dbReference type="Google" id="ProtNLM"/>
    </source>
</evidence>
<dbReference type="HOGENOM" id="CLU_1049647_0_0_1"/>
<dbReference type="GeneID" id="25364955"/>
<dbReference type="EMBL" id="KL584789">
    <property type="protein sequence ID" value="KEQ90543.1"/>
    <property type="molecule type" value="Genomic_DNA"/>
</dbReference>
<keyword evidence="1" id="KW-0732">Signal</keyword>
<dbReference type="AlphaFoldDB" id="A0A074XYA1"/>
<dbReference type="RefSeq" id="XP_013339020.1">
    <property type="nucleotide sequence ID" value="XM_013483566.1"/>
</dbReference>
<sequence>MLAFTIWSFPSVAFFWHPAAGVFPSVENMSKLSESIPRYLNPHLPRQLCNIPVARRLLSCPDPIERQHVPSSRQQTTATEKWREDYTLLSSLDFVGLDAKKKHSSPAVDRIHQRTSYLLHQTNIEQSSITRYIDMVEAGNKQISSHYDAISKQLQFTSRLHSSWSKMFYPDVPGGPVWLLAKSNNEIQKLATSAEHLEQICNDQLDDVLEVLVSTAASHQDTKRPLFHPRQSNPEGHHLVIGLRKGLALLQGFREDLELERANMV</sequence>
<gene>
    <name evidence="2" type="ORF">AUEXF2481DRAFT_33874</name>
</gene>